<accession>A0A3E0W7A8</accession>
<dbReference type="AlphaFoldDB" id="A0A3E0W7A8"/>
<dbReference type="Proteomes" id="UP000257080">
    <property type="component" value="Unassembled WGS sequence"/>
</dbReference>
<dbReference type="InterPro" id="IPR036390">
    <property type="entry name" value="WH_DNA-bd_sf"/>
</dbReference>
<dbReference type="InterPro" id="IPR011991">
    <property type="entry name" value="ArsR-like_HTH"/>
</dbReference>
<gene>
    <name evidence="2" type="ORF">B7R25_14060</name>
</gene>
<evidence type="ECO:0000313" key="3">
    <source>
        <dbReference type="Proteomes" id="UP000257080"/>
    </source>
</evidence>
<dbReference type="Gene3D" id="1.10.10.10">
    <property type="entry name" value="Winged helix-like DNA-binding domain superfamily/Winged helix DNA-binding domain"/>
    <property type="match status" value="1"/>
</dbReference>
<evidence type="ECO:0000313" key="2">
    <source>
        <dbReference type="EMBL" id="RFA25489.1"/>
    </source>
</evidence>
<dbReference type="EMBL" id="NBXE01000031">
    <property type="protein sequence ID" value="RFA25489.1"/>
    <property type="molecule type" value="Genomic_DNA"/>
</dbReference>
<dbReference type="SMART" id="SM00418">
    <property type="entry name" value="HTH_ARSR"/>
    <property type="match status" value="1"/>
</dbReference>
<dbReference type="OrthoDB" id="5125209at2"/>
<reference evidence="2 3" key="1">
    <citation type="submission" date="2017-04" db="EMBL/GenBank/DDBJ databases">
        <title>Comparative genome analysis of Subtercola boreus.</title>
        <authorList>
            <person name="Cho Y.-J."/>
            <person name="Cho A."/>
            <person name="Kim O.-S."/>
            <person name="Lee J.-I."/>
        </authorList>
    </citation>
    <scope>NUCLEOTIDE SEQUENCE [LARGE SCALE GENOMIC DNA]</scope>
    <source>
        <strain evidence="2 3">P28004</strain>
    </source>
</reference>
<dbReference type="SUPFAM" id="SSF46785">
    <property type="entry name" value="Winged helix' DNA-binding domain"/>
    <property type="match status" value="1"/>
</dbReference>
<feature type="domain" description="HTH arsR-type" evidence="1">
    <location>
        <begin position="22"/>
        <end position="102"/>
    </location>
</feature>
<organism evidence="2 3">
    <name type="scientific">Subtercola boreus</name>
    <dbReference type="NCBI Taxonomy" id="120213"/>
    <lineage>
        <taxon>Bacteria</taxon>
        <taxon>Bacillati</taxon>
        <taxon>Actinomycetota</taxon>
        <taxon>Actinomycetes</taxon>
        <taxon>Micrococcales</taxon>
        <taxon>Microbacteriaceae</taxon>
        <taxon>Subtercola</taxon>
    </lineage>
</organism>
<dbReference type="InterPro" id="IPR001845">
    <property type="entry name" value="HTH_ArsR_DNA-bd_dom"/>
</dbReference>
<dbReference type="CDD" id="cd00090">
    <property type="entry name" value="HTH_ARSR"/>
    <property type="match status" value="1"/>
</dbReference>
<dbReference type="InterPro" id="IPR036388">
    <property type="entry name" value="WH-like_DNA-bd_sf"/>
</dbReference>
<dbReference type="Pfam" id="PF12840">
    <property type="entry name" value="HTH_20"/>
    <property type="match status" value="1"/>
</dbReference>
<name>A0A3E0W7A8_9MICO</name>
<proteinExistence type="predicted"/>
<comment type="caution">
    <text evidence="2">The sequence shown here is derived from an EMBL/GenBank/DDBJ whole genome shotgun (WGS) entry which is preliminary data.</text>
</comment>
<dbReference type="GO" id="GO:0003700">
    <property type="term" value="F:DNA-binding transcription factor activity"/>
    <property type="evidence" value="ECO:0007669"/>
    <property type="project" value="InterPro"/>
</dbReference>
<evidence type="ECO:0000259" key="1">
    <source>
        <dbReference type="SMART" id="SM00418"/>
    </source>
</evidence>
<dbReference type="RefSeq" id="WP_116419585.1">
    <property type="nucleotide sequence ID" value="NZ_NBXC01000027.1"/>
</dbReference>
<sequence>MVESLLRESNDEIVALSYRALGIKPVRLEILRLILARGETSAAHLMAEFGLSRNGVLCHLRSLTAAGLLHERHDTHPRGSGPITYWSADAENASIMLDTLLDYMTGIDP</sequence>
<protein>
    <recommendedName>
        <fullName evidence="1">HTH arsR-type domain-containing protein</fullName>
    </recommendedName>
</protein>